<dbReference type="Proteomes" id="UP001276150">
    <property type="component" value="Unassembled WGS sequence"/>
</dbReference>
<name>A0ABU4DLY4_9DEIO</name>
<gene>
    <name evidence="1" type="ORF">ORD21_02400</name>
</gene>
<keyword evidence="2" id="KW-1185">Reference proteome</keyword>
<dbReference type="EMBL" id="JAPMIV010000002">
    <property type="protein sequence ID" value="MDV6373446.1"/>
    <property type="molecule type" value="Genomic_DNA"/>
</dbReference>
<organism evidence="1 2">
    <name type="scientific">Deinococcus arenicola</name>
    <dbReference type="NCBI Taxonomy" id="2994950"/>
    <lineage>
        <taxon>Bacteria</taxon>
        <taxon>Thermotogati</taxon>
        <taxon>Deinococcota</taxon>
        <taxon>Deinococci</taxon>
        <taxon>Deinococcales</taxon>
        <taxon>Deinococcaceae</taxon>
        <taxon>Deinococcus</taxon>
    </lineage>
</organism>
<sequence length="139" mass="16304">MVLKFEKTDRAAVSDDERQHLRFQEVSALLGEYGYLTTWNPNKLTHFSLRHVGAEQENRVRVSGRLMFRKDMLEQNLWLVFPYHDEWYLVPHDEAAQAVAQTMTYQTSESWRDAGAYSFGKLSTEIMVILKMYIVPAQK</sequence>
<proteinExistence type="predicted"/>
<evidence type="ECO:0000313" key="2">
    <source>
        <dbReference type="Proteomes" id="UP001276150"/>
    </source>
</evidence>
<reference evidence="1 2" key="1">
    <citation type="submission" date="2022-11" db="EMBL/GenBank/DDBJ databases">
        <title>Deinococcus ZS9-10, Low Temperature and Draught-tolerating, UV-resistant Bacteria from Continental Antarctica.</title>
        <authorList>
            <person name="Cheng L."/>
        </authorList>
    </citation>
    <scope>NUCLEOTIDE SEQUENCE [LARGE SCALE GENOMIC DNA]</scope>
    <source>
        <strain evidence="1 2">ZS9-10</strain>
    </source>
</reference>
<comment type="caution">
    <text evidence="1">The sequence shown here is derived from an EMBL/GenBank/DDBJ whole genome shotgun (WGS) entry which is preliminary data.</text>
</comment>
<protein>
    <submittedName>
        <fullName evidence="1">Uncharacterized protein</fullName>
    </submittedName>
</protein>
<evidence type="ECO:0000313" key="1">
    <source>
        <dbReference type="EMBL" id="MDV6373446.1"/>
    </source>
</evidence>
<accession>A0ABU4DLY4</accession>
<dbReference type="RefSeq" id="WP_317638748.1">
    <property type="nucleotide sequence ID" value="NZ_JAPMIV010000002.1"/>
</dbReference>